<keyword evidence="5 14" id="KW-0808">Transferase</keyword>
<dbReference type="Gene3D" id="3.40.50.620">
    <property type="entry name" value="HUPs"/>
    <property type="match status" value="1"/>
</dbReference>
<evidence type="ECO:0000256" key="3">
    <source>
        <dbReference type="ARBA" id="ARBA00022630"/>
    </source>
</evidence>
<dbReference type="InterPro" id="IPR023468">
    <property type="entry name" value="Riboflavin_kinase"/>
</dbReference>
<evidence type="ECO:0000256" key="5">
    <source>
        <dbReference type="ARBA" id="ARBA00022679"/>
    </source>
</evidence>
<keyword evidence="7 14" id="KW-0547">Nucleotide-binding</keyword>
<dbReference type="RefSeq" id="WP_349164126.1">
    <property type="nucleotide sequence ID" value="NZ_JBBMFE010000003.1"/>
</dbReference>
<dbReference type="InterPro" id="IPR015864">
    <property type="entry name" value="FAD_synthase"/>
</dbReference>
<dbReference type="InterPro" id="IPR014729">
    <property type="entry name" value="Rossmann-like_a/b/a_fold"/>
</dbReference>
<comment type="similarity">
    <text evidence="14">Belongs to the ribF family.</text>
</comment>
<gene>
    <name evidence="16" type="ORF">WMO29_05605</name>
</gene>
<comment type="caution">
    <text evidence="16">The sequence shown here is derived from an EMBL/GenBank/DDBJ whole genome shotgun (WGS) entry which is preliminary data.</text>
</comment>
<reference evidence="16 17" key="1">
    <citation type="submission" date="2024-03" db="EMBL/GenBank/DDBJ databases">
        <title>Human intestinal bacterial collection.</title>
        <authorList>
            <person name="Pauvert C."/>
            <person name="Hitch T.C.A."/>
            <person name="Clavel T."/>
        </authorList>
    </citation>
    <scope>NUCLEOTIDE SEQUENCE [LARGE SCALE GENOMIC DNA]</scope>
    <source>
        <strain evidence="16 17">CLA-AA-H132</strain>
    </source>
</reference>
<keyword evidence="10 14" id="KW-0067">ATP-binding</keyword>
<protein>
    <recommendedName>
        <fullName evidence="14">Riboflavin biosynthesis protein</fullName>
    </recommendedName>
    <domain>
        <recommendedName>
            <fullName evidence="14">Riboflavin kinase</fullName>
            <ecNumber evidence="14">2.7.1.26</ecNumber>
        </recommendedName>
        <alternativeName>
            <fullName evidence="14">Flavokinase</fullName>
        </alternativeName>
    </domain>
    <domain>
        <recommendedName>
            <fullName evidence="14">FMN adenylyltransferase</fullName>
            <ecNumber evidence="14">2.7.7.2</ecNumber>
        </recommendedName>
        <alternativeName>
            <fullName evidence="14">FAD pyrophosphorylase</fullName>
        </alternativeName>
        <alternativeName>
            <fullName evidence="14">FAD synthase</fullName>
        </alternativeName>
    </domain>
</protein>
<keyword evidence="3 14" id="KW-0285">Flavoprotein</keyword>
<dbReference type="EC" id="2.7.1.26" evidence="14"/>
<evidence type="ECO:0000256" key="12">
    <source>
        <dbReference type="ARBA" id="ARBA00047880"/>
    </source>
</evidence>
<dbReference type="CDD" id="cd02064">
    <property type="entry name" value="FAD_synthetase_N"/>
    <property type="match status" value="1"/>
</dbReference>
<evidence type="ECO:0000256" key="11">
    <source>
        <dbReference type="ARBA" id="ARBA00023268"/>
    </source>
</evidence>
<dbReference type="Proteomes" id="UP001438008">
    <property type="component" value="Unassembled WGS sequence"/>
</dbReference>
<evidence type="ECO:0000256" key="8">
    <source>
        <dbReference type="ARBA" id="ARBA00022777"/>
    </source>
</evidence>
<dbReference type="NCBIfam" id="NF004162">
    <property type="entry name" value="PRK05627.1-5"/>
    <property type="match status" value="1"/>
</dbReference>
<keyword evidence="11" id="KW-0511">Multifunctional enzyme</keyword>
<comment type="pathway">
    <text evidence="2 14">Cofactor biosynthesis; FMN biosynthesis; FMN from riboflavin (ATP route): step 1/1.</text>
</comment>
<evidence type="ECO:0000256" key="9">
    <source>
        <dbReference type="ARBA" id="ARBA00022827"/>
    </source>
</evidence>
<evidence type="ECO:0000256" key="4">
    <source>
        <dbReference type="ARBA" id="ARBA00022643"/>
    </source>
</evidence>
<dbReference type="PANTHER" id="PTHR22749:SF6">
    <property type="entry name" value="RIBOFLAVIN KINASE"/>
    <property type="match status" value="1"/>
</dbReference>
<keyword evidence="4 14" id="KW-0288">FMN</keyword>
<evidence type="ECO:0000313" key="17">
    <source>
        <dbReference type="Proteomes" id="UP001438008"/>
    </source>
</evidence>
<evidence type="ECO:0000256" key="1">
    <source>
        <dbReference type="ARBA" id="ARBA00004726"/>
    </source>
</evidence>
<dbReference type="SUPFAM" id="SSF52374">
    <property type="entry name" value="Nucleotidylyl transferase"/>
    <property type="match status" value="1"/>
</dbReference>
<comment type="catalytic activity">
    <reaction evidence="12 14">
        <text>riboflavin + ATP = FMN + ADP + H(+)</text>
        <dbReference type="Rhea" id="RHEA:14357"/>
        <dbReference type="ChEBI" id="CHEBI:15378"/>
        <dbReference type="ChEBI" id="CHEBI:30616"/>
        <dbReference type="ChEBI" id="CHEBI:57986"/>
        <dbReference type="ChEBI" id="CHEBI:58210"/>
        <dbReference type="ChEBI" id="CHEBI:456216"/>
        <dbReference type="EC" id="2.7.1.26"/>
    </reaction>
</comment>
<feature type="domain" description="Riboflavin kinase" evidence="15">
    <location>
        <begin position="172"/>
        <end position="297"/>
    </location>
</feature>
<dbReference type="InterPro" id="IPR015865">
    <property type="entry name" value="Riboflavin_kinase_bac/euk"/>
</dbReference>
<evidence type="ECO:0000256" key="14">
    <source>
        <dbReference type="PIRNR" id="PIRNR004491"/>
    </source>
</evidence>
<evidence type="ECO:0000256" key="6">
    <source>
        <dbReference type="ARBA" id="ARBA00022695"/>
    </source>
</evidence>
<dbReference type="GO" id="GO:0008531">
    <property type="term" value="F:riboflavin kinase activity"/>
    <property type="evidence" value="ECO:0007669"/>
    <property type="project" value="UniProtKB-EC"/>
</dbReference>
<dbReference type="Pfam" id="PF06574">
    <property type="entry name" value="FAD_syn"/>
    <property type="match status" value="1"/>
</dbReference>
<dbReference type="InterPro" id="IPR023465">
    <property type="entry name" value="Riboflavin_kinase_dom_sf"/>
</dbReference>
<dbReference type="InterPro" id="IPR002606">
    <property type="entry name" value="Riboflavin_kinase_bac"/>
</dbReference>
<evidence type="ECO:0000256" key="2">
    <source>
        <dbReference type="ARBA" id="ARBA00005201"/>
    </source>
</evidence>
<name>A0ABV1FF16_9FIRM</name>
<organism evidence="16 17">
    <name type="scientific">Laedolimicola intestinihominis</name>
    <dbReference type="NCBI Taxonomy" id="3133166"/>
    <lineage>
        <taxon>Bacteria</taxon>
        <taxon>Bacillati</taxon>
        <taxon>Bacillota</taxon>
        <taxon>Clostridia</taxon>
        <taxon>Lachnospirales</taxon>
        <taxon>Lachnospiraceae</taxon>
        <taxon>Laedolimicola</taxon>
    </lineage>
</organism>
<keyword evidence="9 14" id="KW-0274">FAD</keyword>
<evidence type="ECO:0000256" key="7">
    <source>
        <dbReference type="ARBA" id="ARBA00022741"/>
    </source>
</evidence>
<dbReference type="Pfam" id="PF01687">
    <property type="entry name" value="Flavokinase"/>
    <property type="match status" value="1"/>
</dbReference>
<evidence type="ECO:0000313" key="16">
    <source>
        <dbReference type="EMBL" id="MEQ2471967.1"/>
    </source>
</evidence>
<comment type="catalytic activity">
    <reaction evidence="13 14">
        <text>FMN + ATP + H(+) = FAD + diphosphate</text>
        <dbReference type="Rhea" id="RHEA:17237"/>
        <dbReference type="ChEBI" id="CHEBI:15378"/>
        <dbReference type="ChEBI" id="CHEBI:30616"/>
        <dbReference type="ChEBI" id="CHEBI:33019"/>
        <dbReference type="ChEBI" id="CHEBI:57692"/>
        <dbReference type="ChEBI" id="CHEBI:58210"/>
        <dbReference type="EC" id="2.7.7.2"/>
    </reaction>
</comment>
<dbReference type="EMBL" id="JBBMFE010000003">
    <property type="protein sequence ID" value="MEQ2471967.1"/>
    <property type="molecule type" value="Genomic_DNA"/>
</dbReference>
<dbReference type="SMART" id="SM00904">
    <property type="entry name" value="Flavokinase"/>
    <property type="match status" value="1"/>
</dbReference>
<evidence type="ECO:0000259" key="15">
    <source>
        <dbReference type="SMART" id="SM00904"/>
    </source>
</evidence>
<keyword evidence="17" id="KW-1185">Reference proteome</keyword>
<dbReference type="Gene3D" id="2.40.30.30">
    <property type="entry name" value="Riboflavin kinase-like"/>
    <property type="match status" value="1"/>
</dbReference>
<dbReference type="PIRSF" id="PIRSF004491">
    <property type="entry name" value="FAD_Synth"/>
    <property type="match status" value="1"/>
</dbReference>
<proteinExistence type="inferred from homology"/>
<evidence type="ECO:0000256" key="10">
    <source>
        <dbReference type="ARBA" id="ARBA00022840"/>
    </source>
</evidence>
<dbReference type="NCBIfam" id="TIGR00083">
    <property type="entry name" value="ribF"/>
    <property type="match status" value="1"/>
</dbReference>
<dbReference type="GO" id="GO:0003919">
    <property type="term" value="F:FMN adenylyltransferase activity"/>
    <property type="evidence" value="ECO:0007669"/>
    <property type="project" value="UniProtKB-EC"/>
</dbReference>
<dbReference type="PANTHER" id="PTHR22749">
    <property type="entry name" value="RIBOFLAVIN KINASE/FMN ADENYLYLTRANSFERASE"/>
    <property type="match status" value="1"/>
</dbReference>
<keyword evidence="8 14" id="KW-0418">Kinase</keyword>
<dbReference type="SUPFAM" id="SSF82114">
    <property type="entry name" value="Riboflavin kinase-like"/>
    <property type="match status" value="1"/>
</dbReference>
<sequence>MRLITGTTEFETTEATAISLGKFEGLHMGHQLLVNRILKKKEEGLKALIFTFDFGERSTLLLPEERRNLLEKWGVDYLIECPFVESIAHMEAEDFVREILVKRLHVKYLAVGTDFHFGHNRKGSYRLLEDMQKECGFQVEVVEKACYDGREISSTRIRKELEQGHMELVNQLLGYAYSVTGEVLYGHQIGRTLGLPTINQQPGLSKLLPPNGVYATKTRIASEIFEGITNIGYKPTIGGETRKGVETFLFDLDRNLYGETLTVSFYGFERPERKFDSLEALKERIEKDVAWGRKYFGEREN</sequence>
<keyword evidence="6 14" id="KW-0548">Nucleotidyltransferase</keyword>
<accession>A0ABV1FF16</accession>
<dbReference type="EC" id="2.7.7.2" evidence="14"/>
<comment type="pathway">
    <text evidence="1 14">Cofactor biosynthesis; FAD biosynthesis; FAD from FMN: step 1/1.</text>
</comment>
<evidence type="ECO:0000256" key="13">
    <source>
        <dbReference type="ARBA" id="ARBA00049494"/>
    </source>
</evidence>